<organism evidence="2 3">
    <name type="scientific">Terriglobus albidus</name>
    <dbReference type="NCBI Taxonomy" id="1592106"/>
    <lineage>
        <taxon>Bacteria</taxon>
        <taxon>Pseudomonadati</taxon>
        <taxon>Acidobacteriota</taxon>
        <taxon>Terriglobia</taxon>
        <taxon>Terriglobales</taxon>
        <taxon>Acidobacteriaceae</taxon>
        <taxon>Terriglobus</taxon>
    </lineage>
</organism>
<gene>
    <name evidence="2" type="ORF">FTW19_15180</name>
</gene>
<evidence type="ECO:0000313" key="3">
    <source>
        <dbReference type="Proteomes" id="UP000321820"/>
    </source>
</evidence>
<dbReference type="RefSeq" id="WP_147648411.1">
    <property type="nucleotide sequence ID" value="NZ_CP042806.1"/>
</dbReference>
<dbReference type="GO" id="GO:0016787">
    <property type="term" value="F:hydrolase activity"/>
    <property type="evidence" value="ECO:0007669"/>
    <property type="project" value="UniProtKB-KW"/>
</dbReference>
<proteinExistence type="predicted"/>
<dbReference type="EMBL" id="CP042806">
    <property type="protein sequence ID" value="QEE29216.1"/>
    <property type="molecule type" value="Genomic_DNA"/>
</dbReference>
<dbReference type="InterPro" id="IPR050727">
    <property type="entry name" value="GH43_arabinanases"/>
</dbReference>
<evidence type="ECO:0000313" key="2">
    <source>
        <dbReference type="EMBL" id="QEE29216.1"/>
    </source>
</evidence>
<dbReference type="CDD" id="cd08983">
    <property type="entry name" value="GH43_Bt3655-like"/>
    <property type="match status" value="1"/>
</dbReference>
<dbReference type="SUPFAM" id="SSF75005">
    <property type="entry name" value="Arabinanase/levansucrase/invertase"/>
    <property type="match status" value="1"/>
</dbReference>
<dbReference type="PANTHER" id="PTHR43301">
    <property type="entry name" value="ARABINAN ENDO-1,5-ALPHA-L-ARABINOSIDASE"/>
    <property type="match status" value="1"/>
</dbReference>
<keyword evidence="2" id="KW-0378">Hydrolase</keyword>
<dbReference type="Gene3D" id="2.115.10.20">
    <property type="entry name" value="Glycosyl hydrolase domain, family 43"/>
    <property type="match status" value="1"/>
</dbReference>
<dbReference type="KEGG" id="talb:FTW19_15180"/>
<reference evidence="2 3" key="1">
    <citation type="submission" date="2019-08" db="EMBL/GenBank/DDBJ databases">
        <title>Complete genome sequence of Terriglobus albidus strain ORNL.</title>
        <authorList>
            <person name="Podar M."/>
        </authorList>
    </citation>
    <scope>NUCLEOTIDE SEQUENCE [LARGE SCALE GENOMIC DNA]</scope>
    <source>
        <strain evidence="2 3">ORNL</strain>
    </source>
</reference>
<keyword evidence="1" id="KW-0732">Signal</keyword>
<dbReference type="AlphaFoldDB" id="A0A5B9EGN2"/>
<dbReference type="OrthoDB" id="9758923at2"/>
<feature type="chain" id="PRO_5022674601" evidence="1">
    <location>
        <begin position="33"/>
        <end position="334"/>
    </location>
</feature>
<sequence length="334" mass="37754">MKTPLHAPLGIPSNRKNALAIALLLFATSCLAQSSEGPWLFVGFKNNGQNGVYYAVSEDGWHWKLINDGRPVIAPAQAGELMRDPFLQRAPNGGFRMVWTWAWRQPAVAGYSESKDLLHWTPHRQLEVMANEPTALNVWAPALYWDEAKRHWLIFWSSTIPGRFPQSQYDKNGLNHRIYATTTRDFRTFAPATLFFDPGYNAIDATLLPSDGNKANGSYRLVFKDERKEPEGKHIRMASGASMEGPWNDITQAFTEPGSEGPAGFTIDHGWAVYYDHYQSPGQHYGSTFSRDLEHWRDGKDMTEFPAGLRHGSFLKITRKELARLQAYHDGGVQ</sequence>
<protein>
    <submittedName>
        <fullName evidence="2">Glycosyl hydrolase</fullName>
    </submittedName>
</protein>
<name>A0A5B9EGN2_9BACT</name>
<dbReference type="Proteomes" id="UP000321820">
    <property type="component" value="Chromosome"/>
</dbReference>
<dbReference type="PROSITE" id="PS51257">
    <property type="entry name" value="PROKAR_LIPOPROTEIN"/>
    <property type="match status" value="1"/>
</dbReference>
<accession>A0A5B9EGN2</accession>
<keyword evidence="3" id="KW-1185">Reference proteome</keyword>
<dbReference type="PANTHER" id="PTHR43301:SF3">
    <property type="entry name" value="ARABINAN ENDO-1,5-ALPHA-L-ARABINOSIDASE A-RELATED"/>
    <property type="match status" value="1"/>
</dbReference>
<dbReference type="InterPro" id="IPR023296">
    <property type="entry name" value="Glyco_hydro_beta-prop_sf"/>
</dbReference>
<feature type="signal peptide" evidence="1">
    <location>
        <begin position="1"/>
        <end position="32"/>
    </location>
</feature>
<evidence type="ECO:0000256" key="1">
    <source>
        <dbReference type="SAM" id="SignalP"/>
    </source>
</evidence>